<dbReference type="Pfam" id="PF22618">
    <property type="entry name" value="RskA_N"/>
    <property type="match status" value="1"/>
</dbReference>
<evidence type="ECO:0000256" key="9">
    <source>
        <dbReference type="ARBA" id="ARBA00030803"/>
    </source>
</evidence>
<dbReference type="OrthoDB" id="153510at2"/>
<feature type="domain" description="Anti-sigma-K factor RskA N-terminal" evidence="12">
    <location>
        <begin position="9"/>
        <end position="56"/>
    </location>
</feature>
<keyword evidence="14" id="KW-1185">Reference proteome</keyword>
<keyword evidence="5" id="KW-0805">Transcription regulation</keyword>
<proteinExistence type="predicted"/>
<reference evidence="14" key="2">
    <citation type="submission" date="2016-04" db="EMBL/GenBank/DDBJ databases">
        <title>Complete Genome and Plasmid Sequences for Rhodococcus fascians D188 and Draft Sequences for Rhodococcus spp. Isolates PBTS 1 and PBTS 2.</title>
        <authorList>
            <person name="Stamer R."/>
            <person name="Vereecke D."/>
            <person name="Zhang Y."/>
            <person name="Schilkey F."/>
            <person name="Devitt N."/>
            <person name="Randall J."/>
        </authorList>
    </citation>
    <scope>NUCLEOTIDE SEQUENCE [LARGE SCALE GENOMIC DNA]</scope>
    <source>
        <strain evidence="14">PBTS2</strain>
    </source>
</reference>
<dbReference type="KEGG" id="rhs:A3Q41_03810"/>
<dbReference type="EMBL" id="CP015220">
    <property type="protein sequence ID" value="AMY25096.1"/>
    <property type="molecule type" value="Genomic_DNA"/>
</dbReference>
<evidence type="ECO:0000256" key="1">
    <source>
        <dbReference type="ARBA" id="ARBA00004162"/>
    </source>
</evidence>
<keyword evidence="7" id="KW-0804">Transcription</keyword>
<evidence type="ECO:0000259" key="12">
    <source>
        <dbReference type="Pfam" id="PF22618"/>
    </source>
</evidence>
<evidence type="ECO:0000256" key="5">
    <source>
        <dbReference type="ARBA" id="ARBA00023015"/>
    </source>
</evidence>
<comment type="subcellular location">
    <subcellularLocation>
        <location evidence="1">Cell membrane</location>
        <topology evidence="1">Single-pass membrane protein</topology>
    </subcellularLocation>
</comment>
<keyword evidence="2" id="KW-1003">Cell membrane</keyword>
<evidence type="ECO:0000313" key="14">
    <source>
        <dbReference type="Proteomes" id="UP000076038"/>
    </source>
</evidence>
<reference evidence="13 14" key="1">
    <citation type="journal article" date="2016" name="Genome Announc.">
        <title>Complete Genome and Plasmid Sequences for Rhodococcus fascians D188 and Draft Sequences for Rhodococcus Isolates PBTS 1 and PBTS 2.</title>
        <authorList>
            <person name="Stamler R.A."/>
            <person name="Vereecke D."/>
            <person name="Zhang Y."/>
            <person name="Schilkey F."/>
            <person name="Devitt N."/>
            <person name="Randall J.J."/>
        </authorList>
    </citation>
    <scope>NUCLEOTIDE SEQUENCE [LARGE SCALE GENOMIC DNA]</scope>
    <source>
        <strain evidence="13 14">PBTS2</strain>
    </source>
</reference>
<dbReference type="RefSeq" id="WP_063216650.1">
    <property type="nucleotide sequence ID" value="NZ_CP015220.1"/>
</dbReference>
<evidence type="ECO:0000256" key="4">
    <source>
        <dbReference type="ARBA" id="ARBA00022989"/>
    </source>
</evidence>
<dbReference type="InterPro" id="IPR018764">
    <property type="entry name" value="RskA_C"/>
</dbReference>
<evidence type="ECO:0000256" key="6">
    <source>
        <dbReference type="ARBA" id="ARBA00023136"/>
    </source>
</evidence>
<name>A0A143QQN6_RHOFA</name>
<dbReference type="AlphaFoldDB" id="A0A143QQN6"/>
<dbReference type="Pfam" id="PF10099">
    <property type="entry name" value="RskA_C"/>
    <property type="match status" value="1"/>
</dbReference>
<dbReference type="InterPro" id="IPR041916">
    <property type="entry name" value="Anti_sigma_zinc_sf"/>
</dbReference>
<accession>A0A143QQN6</accession>
<dbReference type="GO" id="GO:0016989">
    <property type="term" value="F:sigma factor antagonist activity"/>
    <property type="evidence" value="ECO:0007669"/>
    <property type="project" value="TreeGrafter"/>
</dbReference>
<evidence type="ECO:0000259" key="11">
    <source>
        <dbReference type="Pfam" id="PF10099"/>
    </source>
</evidence>
<evidence type="ECO:0000256" key="2">
    <source>
        <dbReference type="ARBA" id="ARBA00022475"/>
    </source>
</evidence>
<gene>
    <name evidence="13" type="primary">rskA</name>
    <name evidence="13" type="ORF">A3Q41_03810</name>
</gene>
<dbReference type="InterPro" id="IPR053877">
    <property type="entry name" value="RskA_N"/>
</dbReference>
<keyword evidence="3 10" id="KW-0812">Transmembrane</keyword>
<dbReference type="PANTHER" id="PTHR37461">
    <property type="entry name" value="ANTI-SIGMA-K FACTOR RSKA"/>
    <property type="match status" value="1"/>
</dbReference>
<evidence type="ECO:0000256" key="8">
    <source>
        <dbReference type="ARBA" id="ARBA00029829"/>
    </source>
</evidence>
<evidence type="ECO:0000313" key="13">
    <source>
        <dbReference type="EMBL" id="AMY25096.1"/>
    </source>
</evidence>
<evidence type="ECO:0000256" key="3">
    <source>
        <dbReference type="ARBA" id="ARBA00022692"/>
    </source>
</evidence>
<evidence type="ECO:0000256" key="7">
    <source>
        <dbReference type="ARBA" id="ARBA00023163"/>
    </source>
</evidence>
<keyword evidence="6 10" id="KW-0472">Membrane</keyword>
<keyword evidence="4 10" id="KW-1133">Transmembrane helix</keyword>
<dbReference type="PATRIC" id="fig|1653479.3.peg.3864"/>
<feature type="transmembrane region" description="Helical" evidence="10">
    <location>
        <begin position="108"/>
        <end position="129"/>
    </location>
</feature>
<sequence length="252" mass="26798">MSEASRQRLLDEAEVYALHAMSESERRAIESERIRVDETTRAQFDILVGEIHETLALAAAADATPAPERVREAVLARVAASDQEPTVRELPPNVTPLHRHRRERSKTWRYSMVSAAAAIVVAVGGVLVVTQTMGSDPQPSQAEQIVAAPDAREASAEFPGGGTAKVSYSLSRDAVVVTLDGVPEPPSGRVYQMWFVDGAPRSAGVVTEDQLTSSDGTVVDGMGASTNFAFSLEPAGGSAQPTEVLTMITLDA</sequence>
<dbReference type="GO" id="GO:0005886">
    <property type="term" value="C:plasma membrane"/>
    <property type="evidence" value="ECO:0007669"/>
    <property type="project" value="UniProtKB-SubCell"/>
</dbReference>
<feature type="domain" description="Anti-sigma K factor RskA C-terminal" evidence="11">
    <location>
        <begin position="113"/>
        <end position="242"/>
    </location>
</feature>
<dbReference type="PANTHER" id="PTHR37461:SF1">
    <property type="entry name" value="ANTI-SIGMA-K FACTOR RSKA"/>
    <property type="match status" value="1"/>
</dbReference>
<dbReference type="GO" id="GO:0006417">
    <property type="term" value="P:regulation of translation"/>
    <property type="evidence" value="ECO:0007669"/>
    <property type="project" value="TreeGrafter"/>
</dbReference>
<protein>
    <recommendedName>
        <fullName evidence="9">Regulator of SigK</fullName>
    </recommendedName>
    <alternativeName>
        <fullName evidence="8">Sigma-K anti-sigma factor RskA</fullName>
    </alternativeName>
</protein>
<organism evidence="13 14">
    <name type="scientific">Rhodococcoides fascians</name>
    <name type="common">Rhodococcus fascians</name>
    <dbReference type="NCBI Taxonomy" id="1828"/>
    <lineage>
        <taxon>Bacteria</taxon>
        <taxon>Bacillati</taxon>
        <taxon>Actinomycetota</taxon>
        <taxon>Actinomycetes</taxon>
        <taxon>Mycobacteriales</taxon>
        <taxon>Nocardiaceae</taxon>
        <taxon>Rhodococcoides</taxon>
    </lineage>
</organism>
<dbReference type="InterPro" id="IPR051474">
    <property type="entry name" value="Anti-sigma-K/W_factor"/>
</dbReference>
<dbReference type="Gene3D" id="1.10.10.1320">
    <property type="entry name" value="Anti-sigma factor, zinc-finger domain"/>
    <property type="match status" value="1"/>
</dbReference>
<dbReference type="Proteomes" id="UP000076038">
    <property type="component" value="Chromosome"/>
</dbReference>
<evidence type="ECO:0000256" key="10">
    <source>
        <dbReference type="SAM" id="Phobius"/>
    </source>
</evidence>